<dbReference type="InterPro" id="IPR018376">
    <property type="entry name" value="Enoyl-CoA_hyd/isom_CS"/>
</dbReference>
<dbReference type="VEuPathDB" id="FungiDB:F4678DRAFT_468796"/>
<dbReference type="CDD" id="cd06558">
    <property type="entry name" value="crotonase-like"/>
    <property type="match status" value="1"/>
</dbReference>
<dbReference type="InterPro" id="IPR014748">
    <property type="entry name" value="Enoyl-CoA_hydra_C"/>
</dbReference>
<dbReference type="GO" id="GO:0016829">
    <property type="term" value="F:lyase activity"/>
    <property type="evidence" value="ECO:0007669"/>
    <property type="project" value="UniProtKB-KW"/>
</dbReference>
<dbReference type="Gene3D" id="1.10.12.10">
    <property type="entry name" value="Lyase 2-enoyl-coa Hydratase, Chain A, domain 2"/>
    <property type="match status" value="1"/>
</dbReference>
<dbReference type="EMBL" id="JANPWZ010000290">
    <property type="protein sequence ID" value="KAJ3577909.1"/>
    <property type="molecule type" value="Genomic_DNA"/>
</dbReference>
<accession>A0A9W8NJS9</accession>
<proteinExistence type="inferred from homology"/>
<dbReference type="Proteomes" id="UP001148614">
    <property type="component" value="Unassembled WGS sequence"/>
</dbReference>
<dbReference type="Gene3D" id="3.90.226.10">
    <property type="entry name" value="2-enoyl-CoA Hydratase, Chain A, domain 1"/>
    <property type="match status" value="1"/>
</dbReference>
<sequence length="1119" mass="121734">MIKSTPLGPLVRVVCQSEYRRANFQDSQSARCHGSSLRELQSTSRFDRDSDTSLSEPGTLLHGPGQLLHHAAEYLPSADETYGYLLFGLTLMAPFELRLSHWDRIYPAGHSKRILCFELPPQHDKEQLVRYLHTAFQRTVKRVPFLAGSIVPFPPEQGGRPWLRNLIPEGAAHLVIKDLSSELSWSELVKANFSQHLLDTDKLCPLPKAAYVQDDPVDVCQFQANFIEGGLLLVVSIVHIAADGRGVTEIINIFAEQLRKVQLEPDNEPLQAGNDVVYRSDRMALVSGNGVPGTLENHGAWTSDAVNSHAQITDVPNSCRMFCITAGGLAKLKQLAAKTSTGPDEWLSTNDVISAFIWRSIMIARNRAGILPTDGTSSVVQPIDGRAHLGLPQPYFGNALYMTKSSLPLQKLADPERGLVEAARLLRSAIQSVNADKIRDLVGYATRTELESGIRLNIYEELPIGGIILTSHFKFDLHGLDFGPAFSQDGSGHMKTLRLPAQGTQAGIVIIMPKLTDGSCEFMVTESDSTLSALESDEEFKKYTDLRYIVSVPEVQSVAEATALTNGDVPPLVDNTTAQHPVDGDQKMSFVKITEIPTPSPSQNMPGIRVRQTICVNDVEATHMGIIRIINLNRPKAKNALSSQMIQELSDEIKEIHTDSGQIRALIIASAADDVFCAGADLKERKTMSRPETQAFLGTMRDVFSRLETIPIPSIACLSGLALGGGLELALCCHMRIFSSNAVVGLPETRLGIIPGAGGTYRLPKIVGSAVAHDLILTGRMMPAGEANIRGLCTRLVAEGGDESPALSAAKKRALTLDAGIALAKEITGGGPVAIRAAVGALSYSCEAVENASYEVVLRTKDRSEALAAFAEKRSPVFTGDAAIYVPLEFPPKTLKGRFWRPMKTTQVPLTRKLATPRLPKTSFEAVMGTLGLFISDIASAIAFYVVVSGRPDVVPRPKLSHYTAPTAPLPGAATCESIGDIWRTIRPQAVSSLRDVQEAFEPLKLEAGPVNMTPKYRYLGLETAGFLIFGSDLNLQEDNSHRYLTRAIALGNHRVDACLQYVPFTKLPITTITNLFPDSLRVYHENRATIARGRSALGAIADPSTIRDNKKMMTNVVA</sequence>
<evidence type="ECO:0000256" key="4">
    <source>
        <dbReference type="RuleBase" id="RU003707"/>
    </source>
</evidence>
<organism evidence="7 8">
    <name type="scientific">Xylaria arbuscula</name>
    <dbReference type="NCBI Taxonomy" id="114810"/>
    <lineage>
        <taxon>Eukaryota</taxon>
        <taxon>Fungi</taxon>
        <taxon>Dikarya</taxon>
        <taxon>Ascomycota</taxon>
        <taxon>Pezizomycotina</taxon>
        <taxon>Sordariomycetes</taxon>
        <taxon>Xylariomycetidae</taxon>
        <taxon>Xylariales</taxon>
        <taxon>Xylariaceae</taxon>
        <taxon>Xylaria</taxon>
    </lineage>
</organism>
<name>A0A9W8NJS9_9PEZI</name>
<dbReference type="InterPro" id="IPR029045">
    <property type="entry name" value="ClpP/crotonase-like_dom_sf"/>
</dbReference>
<dbReference type="GO" id="GO:0016740">
    <property type="term" value="F:transferase activity"/>
    <property type="evidence" value="ECO:0007669"/>
    <property type="project" value="UniProtKB-KW"/>
</dbReference>
<dbReference type="Pfam" id="PF00378">
    <property type="entry name" value="ECH_1"/>
    <property type="match status" value="1"/>
</dbReference>
<dbReference type="GO" id="GO:0005739">
    <property type="term" value="C:mitochondrion"/>
    <property type="evidence" value="ECO:0007669"/>
    <property type="project" value="TreeGrafter"/>
</dbReference>
<dbReference type="InterPro" id="IPR001753">
    <property type="entry name" value="Enoyl-CoA_hydra/iso"/>
</dbReference>
<dbReference type="Pfam" id="PF22664">
    <property type="entry name" value="TRI-like_N"/>
    <property type="match status" value="1"/>
</dbReference>
<evidence type="ECO:0000256" key="1">
    <source>
        <dbReference type="ARBA" id="ARBA00005254"/>
    </source>
</evidence>
<keyword evidence="2" id="KW-0808">Transferase</keyword>
<comment type="similarity">
    <text evidence="1 4">Belongs to the enoyl-CoA hydratase/isomerase family.</text>
</comment>
<gene>
    <name evidence="7" type="ORF">NPX13_g2659</name>
</gene>
<evidence type="ECO:0000256" key="2">
    <source>
        <dbReference type="ARBA" id="ARBA00022679"/>
    </source>
</evidence>
<evidence type="ECO:0000313" key="8">
    <source>
        <dbReference type="Proteomes" id="UP001148614"/>
    </source>
</evidence>
<dbReference type="InterPro" id="IPR054710">
    <property type="entry name" value="Tri101-like_N"/>
</dbReference>
<dbReference type="FunFam" id="3.90.226.10:FF:000009">
    <property type="entry name" value="Carnitinyl-CoA dehydratase"/>
    <property type="match status" value="1"/>
</dbReference>
<comment type="caution">
    <text evidence="7">The sequence shown here is derived from an EMBL/GenBank/DDBJ whole genome shotgun (WGS) entry which is preliminary data.</text>
</comment>
<dbReference type="Gene3D" id="3.30.559.10">
    <property type="entry name" value="Chloramphenicol acetyltransferase-like domain"/>
    <property type="match status" value="2"/>
</dbReference>
<keyword evidence="8" id="KW-1185">Reference proteome</keyword>
<evidence type="ECO:0000313" key="7">
    <source>
        <dbReference type="EMBL" id="KAJ3577909.1"/>
    </source>
</evidence>
<dbReference type="PANTHER" id="PTHR11941:SF171">
    <property type="entry name" value="SD19268P"/>
    <property type="match status" value="1"/>
</dbReference>
<evidence type="ECO:0000256" key="5">
    <source>
        <dbReference type="SAM" id="MobiDB-lite"/>
    </source>
</evidence>
<dbReference type="PROSITE" id="PS00166">
    <property type="entry name" value="ENOYL_COA_HYDRATASE"/>
    <property type="match status" value="1"/>
</dbReference>
<dbReference type="VEuPathDB" id="FungiDB:F4678DRAFT_330268"/>
<dbReference type="SUPFAM" id="SSF52096">
    <property type="entry name" value="ClpP/crotonase"/>
    <property type="match status" value="1"/>
</dbReference>
<dbReference type="PANTHER" id="PTHR11941">
    <property type="entry name" value="ENOYL-COA HYDRATASE-RELATED"/>
    <property type="match status" value="1"/>
</dbReference>
<feature type="region of interest" description="Disordered" evidence="5">
    <location>
        <begin position="41"/>
        <end position="60"/>
    </location>
</feature>
<evidence type="ECO:0000256" key="3">
    <source>
        <dbReference type="ARBA" id="ARBA00023239"/>
    </source>
</evidence>
<protein>
    <recommendedName>
        <fullName evidence="6">Trichothecene 3-O-acetyltransferase-like N-terminal domain-containing protein</fullName>
    </recommendedName>
</protein>
<dbReference type="InterPro" id="IPR023213">
    <property type="entry name" value="CAT-like_dom_sf"/>
</dbReference>
<evidence type="ECO:0000259" key="6">
    <source>
        <dbReference type="Pfam" id="PF22664"/>
    </source>
</evidence>
<reference evidence="7" key="1">
    <citation type="submission" date="2022-07" db="EMBL/GenBank/DDBJ databases">
        <title>Genome Sequence of Xylaria arbuscula.</title>
        <authorList>
            <person name="Buettner E."/>
        </authorList>
    </citation>
    <scope>NUCLEOTIDE SEQUENCE</scope>
    <source>
        <strain evidence="7">VT107</strain>
    </source>
</reference>
<dbReference type="GO" id="GO:0006635">
    <property type="term" value="P:fatty acid beta-oxidation"/>
    <property type="evidence" value="ECO:0007669"/>
    <property type="project" value="TreeGrafter"/>
</dbReference>
<feature type="domain" description="Trichothecene 3-O-acetyltransferase-like N-terminal" evidence="6">
    <location>
        <begin position="115"/>
        <end position="255"/>
    </location>
</feature>
<keyword evidence="3" id="KW-0456">Lyase</keyword>
<dbReference type="AlphaFoldDB" id="A0A9W8NJS9"/>